<reference evidence="4" key="1">
    <citation type="submission" date="2018-11" db="EMBL/GenBank/DDBJ databases">
        <authorList>
            <consortium name="Genoscope - CEA"/>
            <person name="William W."/>
        </authorList>
    </citation>
    <scope>NUCLEOTIDE SEQUENCE</scope>
</reference>
<evidence type="ECO:0000256" key="3">
    <source>
        <dbReference type="SAM" id="Phobius"/>
    </source>
</evidence>
<feature type="compositionally biased region" description="Basic and acidic residues" evidence="2">
    <location>
        <begin position="148"/>
        <end position="181"/>
    </location>
</feature>
<evidence type="ECO:0000256" key="1">
    <source>
        <dbReference type="SAM" id="Coils"/>
    </source>
</evidence>
<dbReference type="PANTHER" id="PTHR34681:SF2">
    <property type="entry name" value="UVEAL AUTOANTIGEN WITH COILED-COIL_ANKYRIN"/>
    <property type="match status" value="1"/>
</dbReference>
<keyword evidence="3" id="KW-1133">Transmembrane helix</keyword>
<feature type="region of interest" description="Disordered" evidence="2">
    <location>
        <begin position="140"/>
        <end position="181"/>
    </location>
</feature>
<keyword evidence="3" id="KW-0472">Membrane</keyword>
<feature type="transmembrane region" description="Helical" evidence="3">
    <location>
        <begin position="53"/>
        <end position="72"/>
    </location>
</feature>
<protein>
    <submittedName>
        <fullName evidence="4">Uncharacterized protein</fullName>
    </submittedName>
</protein>
<keyword evidence="3" id="KW-0812">Transmembrane</keyword>
<feature type="coiled-coil region" evidence="1">
    <location>
        <begin position="101"/>
        <end position="135"/>
    </location>
</feature>
<keyword evidence="1" id="KW-0175">Coiled coil</keyword>
<feature type="region of interest" description="Disordered" evidence="2">
    <location>
        <begin position="1"/>
        <end position="31"/>
    </location>
</feature>
<sequence length="181" mass="20573">MADQTTDSTSPAALVSTSSPKKENTNPVDSKLTELSESRAELLNRIQNLKQVFLFYLAPSSLSLSLSLYLIFFRHLLQPYISEQDLQSWRGKLDTQVQVYREELSGLKKTLNLEVEQLREEFKDLKTTLNQQQDDVSASLKSLGLQENSKDSEGQIDKKSEVKEEKVEPLLIDENGKEAEH</sequence>
<feature type="compositionally biased region" description="Polar residues" evidence="2">
    <location>
        <begin position="1"/>
        <end position="19"/>
    </location>
</feature>
<name>A0A3P5ZUJ2_BRACM</name>
<gene>
    <name evidence="4" type="ORF">BRAA01T02080Z</name>
</gene>
<dbReference type="AlphaFoldDB" id="A0A3P5ZUJ2"/>
<accession>A0A3P5ZUJ2</accession>
<organism evidence="4">
    <name type="scientific">Brassica campestris</name>
    <name type="common">Field mustard</name>
    <dbReference type="NCBI Taxonomy" id="3711"/>
    <lineage>
        <taxon>Eukaryota</taxon>
        <taxon>Viridiplantae</taxon>
        <taxon>Streptophyta</taxon>
        <taxon>Embryophyta</taxon>
        <taxon>Tracheophyta</taxon>
        <taxon>Spermatophyta</taxon>
        <taxon>Magnoliopsida</taxon>
        <taxon>eudicotyledons</taxon>
        <taxon>Gunneridae</taxon>
        <taxon>Pentapetalae</taxon>
        <taxon>rosids</taxon>
        <taxon>malvids</taxon>
        <taxon>Brassicales</taxon>
        <taxon>Brassicaceae</taxon>
        <taxon>Brassiceae</taxon>
        <taxon>Brassica</taxon>
    </lineage>
</organism>
<dbReference type="PANTHER" id="PTHR34681">
    <property type="entry name" value="UVEAL AUTOANTIGEN WITH COILED-COIL/ANKYRIN"/>
    <property type="match status" value="1"/>
</dbReference>
<proteinExistence type="predicted"/>
<evidence type="ECO:0000313" key="4">
    <source>
        <dbReference type="EMBL" id="VDC75578.1"/>
    </source>
</evidence>
<dbReference type="EMBL" id="LR031571">
    <property type="protein sequence ID" value="VDC75578.1"/>
    <property type="molecule type" value="Genomic_DNA"/>
</dbReference>
<evidence type="ECO:0000256" key="2">
    <source>
        <dbReference type="SAM" id="MobiDB-lite"/>
    </source>
</evidence>